<dbReference type="Gene3D" id="3.30.300.90">
    <property type="entry name" value="BolA-like"/>
    <property type="match status" value="1"/>
</dbReference>
<dbReference type="AlphaFoldDB" id="A0A1D9MD99"/>
<dbReference type="InterPro" id="IPR036065">
    <property type="entry name" value="BolA-like_sf"/>
</dbReference>
<dbReference type="Proteomes" id="UP000176562">
    <property type="component" value="Chromosome"/>
</dbReference>
<accession>A0A1D9MD99</accession>
<protein>
    <submittedName>
        <fullName evidence="2">BolA family transcriptional regulator</fullName>
    </submittedName>
</protein>
<keyword evidence="3" id="KW-1185">Reference proteome</keyword>
<gene>
    <name evidence="2" type="ORF">LPB142_11005</name>
</gene>
<evidence type="ECO:0000313" key="3">
    <source>
        <dbReference type="Proteomes" id="UP000176562"/>
    </source>
</evidence>
<dbReference type="Pfam" id="PF01722">
    <property type="entry name" value="BolA"/>
    <property type="match status" value="1"/>
</dbReference>
<evidence type="ECO:0000256" key="1">
    <source>
        <dbReference type="RuleBase" id="RU003860"/>
    </source>
</evidence>
<name>A0A1D9MD99_9RHOB</name>
<comment type="similarity">
    <text evidence="1">Belongs to the BolA/IbaG family.</text>
</comment>
<dbReference type="PIRSF" id="PIRSF003113">
    <property type="entry name" value="BolA"/>
    <property type="match status" value="1"/>
</dbReference>
<organism evidence="2 3">
    <name type="scientific">Rhodobacter xanthinilyticus</name>
    <dbReference type="NCBI Taxonomy" id="1850250"/>
    <lineage>
        <taxon>Bacteria</taxon>
        <taxon>Pseudomonadati</taxon>
        <taxon>Pseudomonadota</taxon>
        <taxon>Alphaproteobacteria</taxon>
        <taxon>Rhodobacterales</taxon>
        <taxon>Rhodobacter group</taxon>
        <taxon>Rhodobacter</taxon>
    </lineage>
</organism>
<dbReference type="KEGG" id="rhp:LPB142_11005"/>
<evidence type="ECO:0000313" key="2">
    <source>
        <dbReference type="EMBL" id="AOZ69783.1"/>
    </source>
</evidence>
<dbReference type="EMBL" id="CP017781">
    <property type="protein sequence ID" value="AOZ69783.1"/>
    <property type="molecule type" value="Genomic_DNA"/>
</dbReference>
<sequence length="89" mass="9689">MPQGILPIADQIRARLAGLAPERLEIIDESSRHAGHSEDARRGESHFRIRLAAPGLAGQSRLARHRAVLAALGPEITTRVHALAIEFLD</sequence>
<reference evidence="2 3" key="1">
    <citation type="submission" date="2016-10" db="EMBL/GenBank/DDBJ databases">
        <title>Rhodobacter sp. LPB0142, isolated from sea water.</title>
        <authorList>
            <person name="Kim E."/>
            <person name="Yi H."/>
        </authorList>
    </citation>
    <scope>NUCLEOTIDE SEQUENCE [LARGE SCALE GENOMIC DNA]</scope>
    <source>
        <strain evidence="2 3">LPB0142</strain>
    </source>
</reference>
<dbReference type="STRING" id="1850250.LPB142_11005"/>
<dbReference type="PANTHER" id="PTHR46230">
    <property type="match status" value="1"/>
</dbReference>
<dbReference type="SUPFAM" id="SSF82657">
    <property type="entry name" value="BolA-like"/>
    <property type="match status" value="1"/>
</dbReference>
<proteinExistence type="inferred from homology"/>
<dbReference type="PANTHER" id="PTHR46230:SF7">
    <property type="entry name" value="BOLA-LIKE PROTEIN 1"/>
    <property type="match status" value="1"/>
</dbReference>
<dbReference type="GO" id="GO:0016226">
    <property type="term" value="P:iron-sulfur cluster assembly"/>
    <property type="evidence" value="ECO:0007669"/>
    <property type="project" value="TreeGrafter"/>
</dbReference>
<dbReference type="RefSeq" id="WP_071166398.1">
    <property type="nucleotide sequence ID" value="NZ_CP017781.1"/>
</dbReference>
<dbReference type="InterPro" id="IPR002634">
    <property type="entry name" value="BolA"/>
</dbReference>